<dbReference type="InterPro" id="IPR013750">
    <property type="entry name" value="GHMP_kinase_C_dom"/>
</dbReference>
<dbReference type="InterPro" id="IPR020568">
    <property type="entry name" value="Ribosomal_Su5_D2-typ_SF"/>
</dbReference>
<protein>
    <submittedName>
        <fullName evidence="5">Threonine kinase</fullName>
    </submittedName>
</protein>
<name>A0A562WL67_9ACTN</name>
<dbReference type="Pfam" id="PF08544">
    <property type="entry name" value="GHMP_kinases_C"/>
    <property type="match status" value="1"/>
</dbReference>
<proteinExistence type="predicted"/>
<dbReference type="RefSeq" id="WP_198501081.1">
    <property type="nucleotide sequence ID" value="NZ_AP023438.1"/>
</dbReference>
<comment type="caution">
    <text evidence="5">The sequence shown here is derived from an EMBL/GenBank/DDBJ whole genome shotgun (WGS) entry which is preliminary data.</text>
</comment>
<keyword evidence="2 5" id="KW-0418">Kinase</keyword>
<evidence type="ECO:0000313" key="6">
    <source>
        <dbReference type="Proteomes" id="UP000319728"/>
    </source>
</evidence>
<evidence type="ECO:0000256" key="2">
    <source>
        <dbReference type="ARBA" id="ARBA00022777"/>
    </source>
</evidence>
<gene>
    <name evidence="5" type="ORF">JD81_04582</name>
</gene>
<feature type="domain" description="GHMP kinase C-terminal" evidence="4">
    <location>
        <begin position="204"/>
        <end position="267"/>
    </location>
</feature>
<dbReference type="InterPro" id="IPR014721">
    <property type="entry name" value="Ribsml_uS5_D2-typ_fold_subgr"/>
</dbReference>
<organism evidence="5 6">
    <name type="scientific">Micromonospora sagamiensis</name>
    <dbReference type="NCBI Taxonomy" id="47875"/>
    <lineage>
        <taxon>Bacteria</taxon>
        <taxon>Bacillati</taxon>
        <taxon>Actinomycetota</taxon>
        <taxon>Actinomycetes</taxon>
        <taxon>Micromonosporales</taxon>
        <taxon>Micromonosporaceae</taxon>
        <taxon>Micromonospora</taxon>
    </lineage>
</organism>
<dbReference type="Gene3D" id="3.30.230.10">
    <property type="match status" value="1"/>
</dbReference>
<sequence>MGIGNAPAHHGELLQGMFDCAGGRPQRALVTLTHPQYGTRACFRPCDTSGVTVTDPKLIKARRAAELTLRELAGEPLAPAGGVVEIVSNIPHGVGMGSSTSDVTATIRAVADYHDVVLPQRTIARLAVLAEKAADSVMFDDAVVLFGHREGVVLETLGAALPPLVVVGCDTDPRSGGVDTLQQRVAEYHDREVAAFGVLRAALRRAVVSGDAALLGRVSTASARINQRFLPKPALDDLVDLCHRHGGCGVQVAHSGTVAGLMFDATRPGASEDAERCVSAVEDMGLPVTTVWRTAPAPVREEVRC</sequence>
<keyword evidence="6" id="KW-1185">Reference proteome</keyword>
<dbReference type="PIRSF" id="PIRSF033887">
    <property type="entry name" value="PduX"/>
    <property type="match status" value="1"/>
</dbReference>
<evidence type="ECO:0000313" key="5">
    <source>
        <dbReference type="EMBL" id="TWJ31030.1"/>
    </source>
</evidence>
<evidence type="ECO:0000256" key="1">
    <source>
        <dbReference type="ARBA" id="ARBA00022679"/>
    </source>
</evidence>
<dbReference type="SUPFAM" id="SSF54211">
    <property type="entry name" value="Ribosomal protein S5 domain 2-like"/>
    <property type="match status" value="1"/>
</dbReference>
<dbReference type="EMBL" id="VLLP01000001">
    <property type="protein sequence ID" value="TWJ31030.1"/>
    <property type="molecule type" value="Genomic_DNA"/>
</dbReference>
<dbReference type="InterPro" id="IPR012363">
    <property type="entry name" value="PduX"/>
</dbReference>
<feature type="domain" description="GHMP kinase N-terminal" evidence="3">
    <location>
        <begin position="62"/>
        <end position="147"/>
    </location>
</feature>
<dbReference type="GO" id="GO:0005524">
    <property type="term" value="F:ATP binding"/>
    <property type="evidence" value="ECO:0007669"/>
    <property type="project" value="InterPro"/>
</dbReference>
<dbReference type="GO" id="GO:0016301">
    <property type="term" value="F:kinase activity"/>
    <property type="evidence" value="ECO:0007669"/>
    <property type="project" value="UniProtKB-KW"/>
</dbReference>
<dbReference type="InterPro" id="IPR006204">
    <property type="entry name" value="GHMP_kinase_N_dom"/>
</dbReference>
<keyword evidence="1" id="KW-0808">Transferase</keyword>
<reference evidence="5 6" key="1">
    <citation type="submission" date="2019-07" db="EMBL/GenBank/DDBJ databases">
        <title>R&amp;d 2014.</title>
        <authorList>
            <person name="Klenk H.-P."/>
        </authorList>
    </citation>
    <scope>NUCLEOTIDE SEQUENCE [LARGE SCALE GENOMIC DNA]</scope>
    <source>
        <strain evidence="5 6">DSM 43912</strain>
    </source>
</reference>
<evidence type="ECO:0000259" key="3">
    <source>
        <dbReference type="Pfam" id="PF00288"/>
    </source>
</evidence>
<dbReference type="Proteomes" id="UP000319728">
    <property type="component" value="Unassembled WGS sequence"/>
</dbReference>
<accession>A0A562WL67</accession>
<evidence type="ECO:0000259" key="4">
    <source>
        <dbReference type="Pfam" id="PF08544"/>
    </source>
</evidence>
<dbReference type="Pfam" id="PF00288">
    <property type="entry name" value="GHMP_kinases_N"/>
    <property type="match status" value="1"/>
</dbReference>
<dbReference type="AlphaFoldDB" id="A0A562WL67"/>